<organism evidence="10 11">
    <name type="scientific">Brevibacterium ravenspurgense</name>
    <dbReference type="NCBI Taxonomy" id="479117"/>
    <lineage>
        <taxon>Bacteria</taxon>
        <taxon>Bacillati</taxon>
        <taxon>Actinomycetota</taxon>
        <taxon>Actinomycetes</taxon>
        <taxon>Micrococcales</taxon>
        <taxon>Brevibacteriaceae</taxon>
        <taxon>Brevibacterium</taxon>
    </lineage>
</organism>
<feature type="region of interest" description="Disordered" evidence="8">
    <location>
        <begin position="222"/>
        <end position="241"/>
    </location>
</feature>
<comment type="caution">
    <text evidence="10">The sequence shown here is derived from an EMBL/GenBank/DDBJ whole genome shotgun (WGS) entry which is preliminary data.</text>
</comment>
<gene>
    <name evidence="10" type="primary">yqjA</name>
    <name evidence="10" type="ORF">Bravens_00028</name>
</gene>
<name>A0A150HCJ9_9MICO</name>
<dbReference type="RefSeq" id="WP_062019259.1">
    <property type="nucleotide sequence ID" value="NZ_LQQC01000001.1"/>
</dbReference>
<dbReference type="PANTHER" id="PTHR30353">
    <property type="entry name" value="INNER MEMBRANE PROTEIN DEDA-RELATED"/>
    <property type="match status" value="1"/>
</dbReference>
<dbReference type="PATRIC" id="fig|479117.4.peg.28"/>
<evidence type="ECO:0000256" key="7">
    <source>
        <dbReference type="RuleBase" id="RU367016"/>
    </source>
</evidence>
<evidence type="ECO:0000256" key="1">
    <source>
        <dbReference type="ARBA" id="ARBA00004651"/>
    </source>
</evidence>
<protein>
    <submittedName>
        <fullName evidence="10">Inner membrane protein YqjA</fullName>
    </submittedName>
</protein>
<dbReference type="EMBL" id="LQQC01000001">
    <property type="protein sequence ID" value="KXZ59813.1"/>
    <property type="molecule type" value="Genomic_DNA"/>
</dbReference>
<keyword evidence="6 7" id="KW-0472">Membrane</keyword>
<keyword evidence="3 7" id="KW-1003">Cell membrane</keyword>
<comment type="similarity">
    <text evidence="2 7">Belongs to the DedA family.</text>
</comment>
<comment type="subcellular location">
    <subcellularLocation>
        <location evidence="1 7">Cell membrane</location>
        <topology evidence="1 7">Multi-pass membrane protein</topology>
    </subcellularLocation>
</comment>
<feature type="domain" description="VTT" evidence="9">
    <location>
        <begin position="54"/>
        <end position="178"/>
    </location>
</feature>
<evidence type="ECO:0000256" key="4">
    <source>
        <dbReference type="ARBA" id="ARBA00022692"/>
    </source>
</evidence>
<evidence type="ECO:0000313" key="10">
    <source>
        <dbReference type="EMBL" id="KXZ59813.1"/>
    </source>
</evidence>
<feature type="compositionally biased region" description="Acidic residues" evidence="8">
    <location>
        <begin position="232"/>
        <end position="241"/>
    </location>
</feature>
<evidence type="ECO:0000256" key="2">
    <source>
        <dbReference type="ARBA" id="ARBA00010792"/>
    </source>
</evidence>
<dbReference type="GO" id="GO:0005886">
    <property type="term" value="C:plasma membrane"/>
    <property type="evidence" value="ECO:0007669"/>
    <property type="project" value="UniProtKB-SubCell"/>
</dbReference>
<dbReference type="AlphaFoldDB" id="A0A150HCJ9"/>
<dbReference type="Proteomes" id="UP000243589">
    <property type="component" value="Unassembled WGS sequence"/>
</dbReference>
<evidence type="ECO:0000259" key="9">
    <source>
        <dbReference type="Pfam" id="PF09335"/>
    </source>
</evidence>
<evidence type="ECO:0000256" key="3">
    <source>
        <dbReference type="ARBA" id="ARBA00022475"/>
    </source>
</evidence>
<evidence type="ECO:0000313" key="11">
    <source>
        <dbReference type="Proteomes" id="UP000243589"/>
    </source>
</evidence>
<evidence type="ECO:0000256" key="8">
    <source>
        <dbReference type="SAM" id="MobiDB-lite"/>
    </source>
</evidence>
<dbReference type="InterPro" id="IPR032818">
    <property type="entry name" value="DedA-like"/>
</dbReference>
<reference evidence="10 11" key="1">
    <citation type="submission" date="2016-01" db="EMBL/GenBank/DDBJ databases">
        <title>Use of Whole Genome Sequencing to ascertain that Brevibacterium massiliense (Roux, Raoult 2009) is a later heterotypic synonym of Brevibacterium ravenspurgense (Mages 2008).</title>
        <authorList>
            <person name="Bernier A.-M."/>
            <person name="Burdz T."/>
            <person name="Huynh C."/>
            <person name="Pachecho A.L."/>
            <person name="Wiebe D."/>
            <person name="Bonner C."/>
            <person name="Bernard K."/>
        </authorList>
    </citation>
    <scope>NUCLEOTIDE SEQUENCE [LARGE SCALE GENOMIC DNA]</scope>
    <source>
        <strain evidence="10 11">CCUG56047</strain>
    </source>
</reference>
<dbReference type="Pfam" id="PF09335">
    <property type="entry name" value="VTT_dom"/>
    <property type="match status" value="1"/>
</dbReference>
<feature type="transmembrane region" description="Helical" evidence="7">
    <location>
        <begin position="158"/>
        <end position="180"/>
    </location>
</feature>
<evidence type="ECO:0000256" key="6">
    <source>
        <dbReference type="ARBA" id="ARBA00023136"/>
    </source>
</evidence>
<feature type="transmembrane region" description="Helical" evidence="7">
    <location>
        <begin position="74"/>
        <end position="95"/>
    </location>
</feature>
<sequence length="241" mass="26480">MLDTLAAASAGATDIIAAPAFLDPQRIIESAGPWMLAVVALIVFIESGVLFPFLPGDSLLFVAGLMSPAMGVPLWQLIPVIWIAAICGDQVGYFLGYRFGRRLFKDDARVLSTAHLRQAEEFFVKHGGKSLFLARFVPIVRTFVPLAAGVAHYKYRKFILWNVAGGLTWGFVLPLAGYYLGTFDIIREHVDLWVLVIIGLSLIPVAIEVIRERRAYKREQAAREAAGPVEAQEAESEEHGA</sequence>
<proteinExistence type="inferred from homology"/>
<keyword evidence="4 7" id="KW-0812">Transmembrane</keyword>
<accession>A0A150HCJ9</accession>
<keyword evidence="5 7" id="KW-1133">Transmembrane helix</keyword>
<feature type="transmembrane region" description="Helical" evidence="7">
    <location>
        <begin position="192"/>
        <end position="210"/>
    </location>
</feature>
<evidence type="ECO:0000256" key="5">
    <source>
        <dbReference type="ARBA" id="ARBA00022989"/>
    </source>
</evidence>
<dbReference type="PANTHER" id="PTHR30353:SF0">
    <property type="entry name" value="TRANSMEMBRANE PROTEIN"/>
    <property type="match status" value="1"/>
</dbReference>
<feature type="transmembrane region" description="Helical" evidence="7">
    <location>
        <begin position="34"/>
        <end position="54"/>
    </location>
</feature>
<dbReference type="InterPro" id="IPR032816">
    <property type="entry name" value="VTT_dom"/>
</dbReference>
<keyword evidence="11" id="KW-1185">Reference proteome</keyword>